<dbReference type="EMBL" id="ML975355">
    <property type="protein sequence ID" value="KAF1831750.1"/>
    <property type="molecule type" value="Genomic_DNA"/>
</dbReference>
<feature type="region of interest" description="Disordered" evidence="1">
    <location>
        <begin position="202"/>
        <end position="222"/>
    </location>
</feature>
<proteinExistence type="predicted"/>
<feature type="region of interest" description="Disordered" evidence="1">
    <location>
        <begin position="1"/>
        <end position="37"/>
    </location>
</feature>
<keyword evidence="3" id="KW-1185">Reference proteome</keyword>
<organism evidence="2 3">
    <name type="scientific">Decorospora gaudefroyi</name>
    <dbReference type="NCBI Taxonomy" id="184978"/>
    <lineage>
        <taxon>Eukaryota</taxon>
        <taxon>Fungi</taxon>
        <taxon>Dikarya</taxon>
        <taxon>Ascomycota</taxon>
        <taxon>Pezizomycotina</taxon>
        <taxon>Dothideomycetes</taxon>
        <taxon>Pleosporomycetidae</taxon>
        <taxon>Pleosporales</taxon>
        <taxon>Pleosporineae</taxon>
        <taxon>Pleosporaceae</taxon>
        <taxon>Decorospora</taxon>
    </lineage>
</organism>
<evidence type="ECO:0000313" key="3">
    <source>
        <dbReference type="Proteomes" id="UP000800040"/>
    </source>
</evidence>
<evidence type="ECO:0000313" key="2">
    <source>
        <dbReference type="EMBL" id="KAF1831750.1"/>
    </source>
</evidence>
<dbReference type="OrthoDB" id="3790454at2759"/>
<evidence type="ECO:0000256" key="1">
    <source>
        <dbReference type="SAM" id="MobiDB-lite"/>
    </source>
</evidence>
<protein>
    <submittedName>
        <fullName evidence="2">Uncharacterized protein</fullName>
    </submittedName>
</protein>
<dbReference type="AlphaFoldDB" id="A0A6A5K5V6"/>
<feature type="compositionally biased region" description="Low complexity" evidence="1">
    <location>
        <begin position="9"/>
        <end position="36"/>
    </location>
</feature>
<accession>A0A6A5K5V6</accession>
<sequence>MAPRRTLPQSTTTATNNRNRTQSNTPNTTPCPTRRNGITTRSVRAISIEIAPEEAPRQTKNKASPLPPHYLLPPTTPSPFPGTLDASLDAILAWGKETATTTHIPTPGLQPITDTLLQPVRKETNWPKLLSALPRVLVEDVLFLTTRTLLPNQIAENRGALTRLYDKKKQLAIRLVLRYDMVLGWKMKPSSHQREQAITVASVPPPADPAAPGNEGNGGSKREKLLPNVITTLIAAPAGGYTTGVVRERMKHHVTDLDVCLLLDDDEVAAWSDWRLVYKTAEVMLLWQWLRANNEILEDMEVHGWEELDGRADDCEWIAEEMKTKKNGGAVGGK</sequence>
<name>A0A6A5K5V6_9PLEO</name>
<gene>
    <name evidence="2" type="ORF">BDW02DRAFT_556225</name>
</gene>
<reference evidence="2" key="1">
    <citation type="submission" date="2020-01" db="EMBL/GenBank/DDBJ databases">
        <authorList>
            <consortium name="DOE Joint Genome Institute"/>
            <person name="Haridas S."/>
            <person name="Albert R."/>
            <person name="Binder M."/>
            <person name="Bloem J."/>
            <person name="Labutti K."/>
            <person name="Salamov A."/>
            <person name="Andreopoulos B."/>
            <person name="Baker S.E."/>
            <person name="Barry K."/>
            <person name="Bills G."/>
            <person name="Bluhm B.H."/>
            <person name="Cannon C."/>
            <person name="Castanera R."/>
            <person name="Culley D.E."/>
            <person name="Daum C."/>
            <person name="Ezra D."/>
            <person name="Gonzalez J.B."/>
            <person name="Henrissat B."/>
            <person name="Kuo A."/>
            <person name="Liang C."/>
            <person name="Lipzen A."/>
            <person name="Lutzoni F."/>
            <person name="Magnuson J."/>
            <person name="Mondo S."/>
            <person name="Nolan M."/>
            <person name="Ohm R."/>
            <person name="Pangilinan J."/>
            <person name="Park H.-J."/>
            <person name="Ramirez L."/>
            <person name="Alfaro M."/>
            <person name="Sun H."/>
            <person name="Tritt A."/>
            <person name="Yoshinaga Y."/>
            <person name="Zwiers L.-H."/>
            <person name="Turgeon B.G."/>
            <person name="Goodwin S.B."/>
            <person name="Spatafora J.W."/>
            <person name="Crous P.W."/>
            <person name="Grigoriev I.V."/>
        </authorList>
    </citation>
    <scope>NUCLEOTIDE SEQUENCE</scope>
    <source>
        <strain evidence="2">P77</strain>
    </source>
</reference>
<dbReference type="Proteomes" id="UP000800040">
    <property type="component" value="Unassembled WGS sequence"/>
</dbReference>